<reference evidence="2 4" key="1">
    <citation type="submission" date="2015-03" db="EMBL/GenBank/DDBJ databases">
        <authorList>
            <person name="Lepp D."/>
            <person name="Hassan Y.I."/>
            <person name="Li X.-Z."/>
            <person name="Zhou T."/>
        </authorList>
    </citation>
    <scope>NUCLEOTIDE SEQUENCE [LARGE SCALE GENOMIC DNA]</scope>
    <source>
        <strain evidence="2 4">Cr7-05</strain>
    </source>
</reference>
<dbReference type="PATRIC" id="fig|728005.3.peg.3056"/>
<evidence type="ECO:0000313" key="2">
    <source>
        <dbReference type="EMBL" id="KKC34365.1"/>
    </source>
</evidence>
<dbReference type="InterPro" id="IPR010093">
    <property type="entry name" value="SinI_DNA-bd"/>
</dbReference>
<protein>
    <submittedName>
        <fullName evidence="2 3">Excisionase</fullName>
    </submittedName>
</protein>
<dbReference type="Proteomes" id="UP000033519">
    <property type="component" value="Unassembled WGS sequence"/>
</dbReference>
<dbReference type="EMBL" id="FOMB01000031">
    <property type="protein sequence ID" value="SFD23750.1"/>
    <property type="molecule type" value="Genomic_DNA"/>
</dbReference>
<evidence type="ECO:0000313" key="4">
    <source>
        <dbReference type="Proteomes" id="UP000033519"/>
    </source>
</evidence>
<accession>A0A0F5Q0G5</accession>
<dbReference type="RefSeq" id="WP_046169599.1">
    <property type="nucleotide sequence ID" value="NZ_FOMB01000031.1"/>
</dbReference>
<dbReference type="SUPFAM" id="SSF46955">
    <property type="entry name" value="Putative DNA-binding domain"/>
    <property type="match status" value="1"/>
</dbReference>
<dbReference type="AlphaFoldDB" id="A0A0F5Q0G5"/>
<dbReference type="Pfam" id="PF12728">
    <property type="entry name" value="HTH_17"/>
    <property type="match status" value="1"/>
</dbReference>
<sequence>MLRKPLLTLQETAELLKLSEATLRGLIKAGDVRAIRIGREWRIAVRDLEQFLDAHANRAPAAQQSEPQP</sequence>
<dbReference type="InterPro" id="IPR009061">
    <property type="entry name" value="DNA-bd_dom_put_sf"/>
</dbReference>
<dbReference type="OrthoDB" id="5459819at2"/>
<evidence type="ECO:0000259" key="1">
    <source>
        <dbReference type="Pfam" id="PF12728"/>
    </source>
</evidence>
<organism evidence="3 5">
    <name type="scientific">Devosia psychrophila</name>
    <dbReference type="NCBI Taxonomy" id="728005"/>
    <lineage>
        <taxon>Bacteria</taxon>
        <taxon>Pseudomonadati</taxon>
        <taxon>Pseudomonadota</taxon>
        <taxon>Alphaproteobacteria</taxon>
        <taxon>Hyphomicrobiales</taxon>
        <taxon>Devosiaceae</taxon>
        <taxon>Devosia</taxon>
    </lineage>
</organism>
<name>A0A0F5Q0G5_9HYPH</name>
<dbReference type="Proteomes" id="UP000182258">
    <property type="component" value="Unassembled WGS sequence"/>
</dbReference>
<evidence type="ECO:0000313" key="5">
    <source>
        <dbReference type="Proteomes" id="UP000182258"/>
    </source>
</evidence>
<keyword evidence="4" id="KW-1185">Reference proteome</keyword>
<proteinExistence type="predicted"/>
<dbReference type="STRING" id="728005.SAMN04488059_13130"/>
<feature type="domain" description="Helix-turn-helix" evidence="1">
    <location>
        <begin position="6"/>
        <end position="55"/>
    </location>
</feature>
<dbReference type="GO" id="GO:0003677">
    <property type="term" value="F:DNA binding"/>
    <property type="evidence" value="ECO:0007669"/>
    <property type="project" value="InterPro"/>
</dbReference>
<dbReference type="InterPro" id="IPR041657">
    <property type="entry name" value="HTH_17"/>
</dbReference>
<evidence type="ECO:0000313" key="3">
    <source>
        <dbReference type="EMBL" id="SFD23750.1"/>
    </source>
</evidence>
<gene>
    <name evidence="3" type="ORF">SAMN04488059_13130</name>
    <name evidence="2" type="ORF">WH91_03360</name>
</gene>
<dbReference type="EMBL" id="LAPV01000038">
    <property type="protein sequence ID" value="KKC34365.1"/>
    <property type="molecule type" value="Genomic_DNA"/>
</dbReference>
<dbReference type="NCBIfam" id="TIGR01764">
    <property type="entry name" value="excise"/>
    <property type="match status" value="1"/>
</dbReference>
<reference evidence="3 5" key="2">
    <citation type="submission" date="2016-10" db="EMBL/GenBank/DDBJ databases">
        <authorList>
            <person name="de Groot N.N."/>
        </authorList>
    </citation>
    <scope>NUCLEOTIDE SEQUENCE [LARGE SCALE GENOMIC DNA]</scope>
    <source>
        <strain evidence="3 5">CGMCC 1.10210</strain>
    </source>
</reference>